<dbReference type="Pfam" id="PF03109">
    <property type="entry name" value="ABC1"/>
    <property type="match status" value="1"/>
</dbReference>
<keyword evidence="2" id="KW-1133">Transmembrane helix</keyword>
<keyword evidence="2" id="KW-0812">Transmembrane</keyword>
<dbReference type="InterPro" id="IPR050154">
    <property type="entry name" value="UbiB_kinase"/>
</dbReference>
<proteinExistence type="inferred from homology"/>
<dbReference type="InterPro" id="IPR011009">
    <property type="entry name" value="Kinase-like_dom_sf"/>
</dbReference>
<reference evidence="4 5" key="1">
    <citation type="submission" date="2018-01" db="EMBL/GenBank/DDBJ databases">
        <title>Metagenomic assembled genomes from two thermal pools in the Uzon Caldera, Kamchatka, Russia.</title>
        <authorList>
            <person name="Wilkins L."/>
            <person name="Ettinger C."/>
        </authorList>
    </citation>
    <scope>NUCLEOTIDE SEQUENCE [LARGE SCALE GENOMIC DNA]</scope>
    <source>
        <strain evidence="4">ZAV-02</strain>
    </source>
</reference>
<evidence type="ECO:0000256" key="2">
    <source>
        <dbReference type="SAM" id="Phobius"/>
    </source>
</evidence>
<keyword evidence="2" id="KW-0472">Membrane</keyword>
<feature type="domain" description="ABC1 atypical kinase-like" evidence="3">
    <location>
        <begin position="96"/>
        <end position="339"/>
    </location>
</feature>
<dbReference type="AlphaFoldDB" id="A0A2J6XD26"/>
<dbReference type="EMBL" id="PNIQ01000144">
    <property type="protein sequence ID" value="PMP85747.1"/>
    <property type="molecule type" value="Genomic_DNA"/>
</dbReference>
<evidence type="ECO:0000313" key="5">
    <source>
        <dbReference type="Proteomes" id="UP000243376"/>
    </source>
</evidence>
<feature type="transmembrane region" description="Helical" evidence="2">
    <location>
        <begin position="501"/>
        <end position="523"/>
    </location>
</feature>
<dbReference type="PANTHER" id="PTHR10566">
    <property type="entry name" value="CHAPERONE-ACTIVITY OF BC1 COMPLEX CABC1 -RELATED"/>
    <property type="match status" value="1"/>
</dbReference>
<feature type="transmembrane region" description="Helical" evidence="2">
    <location>
        <begin position="529"/>
        <end position="554"/>
    </location>
</feature>
<accession>A0A2J6XD26</accession>
<sequence length="557" mass="61609">MWPLVRQARHLGRYREIVQVLVHHGFGYLVDQLGLTSLLSLPRRVILRAPTPSPLNNAERLREALIELGPTFVKLGQALSTRPDLLPADLIAELSKLQDTVPPFPGQQAINLIETTFGRPIEQLFQTFDPQPLAAASLGQVHAATLPNGTAVVVKVQRPDIAARIQTDLAILADLAALAQERLAFAAQYNLSEIIWEFSATLRAELDYVREARNTDRFRQMFCANPHIFIPCVYWEYTDTRILTTERVFGIKLNDMATLRAAGVDLARLARASVNITLTEIFEYGFFHSDPHPGNFFVIDGEVLGVVDFGQVGTLDQTTVQGLLWMMGALVNHDSQALLRALERLGVIQRRAATAALRRDLERFVEGFVDRPLGMISARETFDGLTTLLRRHRLVIPGPLATLLKTVVMMEGLGMQLDPTLNVFEAARPYIQQALREQVSPAVLGAQALASGRELGELAFEIPEQISQSLHRLNEGELRLQTRELELRRVAGALIGAANRLALAIVVSAFIIGVAVVAVAMRMLDWYGILPWTLLFVGIGGVVTGGIMLTLALLRRE</sequence>
<protein>
    <submittedName>
        <fullName evidence="4">ABC transporter</fullName>
    </submittedName>
</protein>
<dbReference type="SUPFAM" id="SSF56112">
    <property type="entry name" value="Protein kinase-like (PK-like)"/>
    <property type="match status" value="1"/>
</dbReference>
<comment type="similarity">
    <text evidence="1">Belongs to the protein kinase superfamily. ADCK protein kinase family.</text>
</comment>
<evidence type="ECO:0000256" key="1">
    <source>
        <dbReference type="ARBA" id="ARBA00009670"/>
    </source>
</evidence>
<evidence type="ECO:0000313" key="4">
    <source>
        <dbReference type="EMBL" id="PMP85747.1"/>
    </source>
</evidence>
<comment type="caution">
    <text evidence="4">The sequence shown here is derived from an EMBL/GenBank/DDBJ whole genome shotgun (WGS) entry which is preliminary data.</text>
</comment>
<dbReference type="CDD" id="cd05121">
    <property type="entry name" value="ABC1_ADCK3-like"/>
    <property type="match status" value="1"/>
</dbReference>
<gene>
    <name evidence="4" type="ORF">C0184_02090</name>
</gene>
<dbReference type="InterPro" id="IPR004147">
    <property type="entry name" value="ABC1_dom"/>
</dbReference>
<organism evidence="4 5">
    <name type="scientific">Chloroflexus aggregans</name>
    <dbReference type="NCBI Taxonomy" id="152260"/>
    <lineage>
        <taxon>Bacteria</taxon>
        <taxon>Bacillati</taxon>
        <taxon>Chloroflexota</taxon>
        <taxon>Chloroflexia</taxon>
        <taxon>Chloroflexales</taxon>
        <taxon>Chloroflexineae</taxon>
        <taxon>Chloroflexaceae</taxon>
        <taxon>Chloroflexus</taxon>
    </lineage>
</organism>
<dbReference type="Proteomes" id="UP000243376">
    <property type="component" value="Unassembled WGS sequence"/>
</dbReference>
<name>A0A2J6XD26_9CHLR</name>
<dbReference type="PANTHER" id="PTHR10566:SF113">
    <property type="entry name" value="PROTEIN ACTIVITY OF BC1 COMPLEX KINASE 7, CHLOROPLASTIC"/>
    <property type="match status" value="1"/>
</dbReference>
<evidence type="ECO:0000259" key="3">
    <source>
        <dbReference type="Pfam" id="PF03109"/>
    </source>
</evidence>